<dbReference type="Proteomes" id="UP001597557">
    <property type="component" value="Unassembled WGS sequence"/>
</dbReference>
<dbReference type="Gene3D" id="2.60.120.10">
    <property type="entry name" value="Jelly Rolls"/>
    <property type="match status" value="1"/>
</dbReference>
<comment type="caution">
    <text evidence="2">The sequence shown here is derived from an EMBL/GenBank/DDBJ whole genome shotgun (WGS) entry which is preliminary data.</text>
</comment>
<dbReference type="RefSeq" id="WP_377182748.1">
    <property type="nucleotide sequence ID" value="NZ_JBHUPD010000001.1"/>
</dbReference>
<evidence type="ECO:0000313" key="3">
    <source>
        <dbReference type="Proteomes" id="UP001597557"/>
    </source>
</evidence>
<dbReference type="InterPro" id="IPR000595">
    <property type="entry name" value="cNMP-bd_dom"/>
</dbReference>
<dbReference type="InterPro" id="IPR014710">
    <property type="entry name" value="RmlC-like_jellyroll"/>
</dbReference>
<sequence length="189" mass="21925">MKELLEIFREYASFKPQEMELIRKSIKYRKLAANDHLLNEGSYSRELVFLSSGIIRVALYLESGEDITRAFIPEYHFAVNFKSFFNHEPSKVNFIAVTDCELLVFDERTILKLSNEILGWHDFLLKISSKALSNKMHVLNNMLIQDAETRYKEFLKIYPGLANRVPLSTLASYIGINQASLSRIRKKIS</sequence>
<feature type="domain" description="Cyclic nucleotide-binding" evidence="1">
    <location>
        <begin position="10"/>
        <end position="113"/>
    </location>
</feature>
<dbReference type="InterPro" id="IPR018490">
    <property type="entry name" value="cNMP-bd_dom_sf"/>
</dbReference>
<dbReference type="EMBL" id="JBHUPD010000001">
    <property type="protein sequence ID" value="MFD2871757.1"/>
    <property type="molecule type" value="Genomic_DNA"/>
</dbReference>
<dbReference type="CDD" id="cd00038">
    <property type="entry name" value="CAP_ED"/>
    <property type="match status" value="1"/>
</dbReference>
<dbReference type="SUPFAM" id="SSF51206">
    <property type="entry name" value="cAMP-binding domain-like"/>
    <property type="match status" value="1"/>
</dbReference>
<dbReference type="PROSITE" id="PS50042">
    <property type="entry name" value="CNMP_BINDING_3"/>
    <property type="match status" value="1"/>
</dbReference>
<reference evidence="3" key="1">
    <citation type="journal article" date="2019" name="Int. J. Syst. Evol. Microbiol.">
        <title>The Global Catalogue of Microorganisms (GCM) 10K type strain sequencing project: providing services to taxonomists for standard genome sequencing and annotation.</title>
        <authorList>
            <consortium name="The Broad Institute Genomics Platform"/>
            <consortium name="The Broad Institute Genome Sequencing Center for Infectious Disease"/>
            <person name="Wu L."/>
            <person name="Ma J."/>
        </authorList>
    </citation>
    <scope>NUCLEOTIDE SEQUENCE [LARGE SCALE GENOMIC DNA]</scope>
    <source>
        <strain evidence="3">KCTC 22437</strain>
    </source>
</reference>
<accession>A0ABW5YAB5</accession>
<name>A0ABW5YAB5_9SPHI</name>
<evidence type="ECO:0000259" key="1">
    <source>
        <dbReference type="PROSITE" id="PS50042"/>
    </source>
</evidence>
<gene>
    <name evidence="2" type="ORF">ACFS5N_04720</name>
</gene>
<proteinExistence type="predicted"/>
<organism evidence="2 3">
    <name type="scientific">Mucilaginibacter ximonensis</name>
    <dbReference type="NCBI Taxonomy" id="538021"/>
    <lineage>
        <taxon>Bacteria</taxon>
        <taxon>Pseudomonadati</taxon>
        <taxon>Bacteroidota</taxon>
        <taxon>Sphingobacteriia</taxon>
        <taxon>Sphingobacteriales</taxon>
        <taxon>Sphingobacteriaceae</taxon>
        <taxon>Mucilaginibacter</taxon>
    </lineage>
</organism>
<keyword evidence="3" id="KW-1185">Reference proteome</keyword>
<dbReference type="Pfam" id="PF00027">
    <property type="entry name" value="cNMP_binding"/>
    <property type="match status" value="1"/>
</dbReference>
<evidence type="ECO:0000313" key="2">
    <source>
        <dbReference type="EMBL" id="MFD2871757.1"/>
    </source>
</evidence>
<protein>
    <submittedName>
        <fullName evidence="2">Crp/Fnr family transcriptional regulator</fullName>
    </submittedName>
</protein>